<dbReference type="EMBL" id="AB458444">
    <property type="protein sequence ID" value="BAH80045.1"/>
    <property type="molecule type" value="Genomic_DNA"/>
</dbReference>
<name>C5NNV6_ORYSI</name>
<gene>
    <name evidence="1" type="primary">OsPupK56-1</name>
</gene>
<reference evidence="1" key="2">
    <citation type="journal article" date="2011" name="Plant Physiol.">
        <title>Developing rice with high yield under phosphorus deficiency: Pup1 sequence to application.</title>
        <authorList>
            <person name="Chin J.H."/>
            <person name="Gamuyao R."/>
            <person name="Dalid C."/>
            <person name="Bustamam M."/>
            <person name="Prasetiyono J."/>
            <person name="Moeljopawiro S."/>
            <person name="Wissuwa M."/>
            <person name="Heuer S."/>
        </authorList>
    </citation>
    <scope>NUCLEOTIDE SEQUENCE</scope>
</reference>
<evidence type="ECO:0000313" key="1">
    <source>
        <dbReference type="EMBL" id="BAH80045.1"/>
    </source>
</evidence>
<dbReference type="AlphaFoldDB" id="C5NNV6"/>
<organism evidence="1">
    <name type="scientific">Oryza sativa subsp. indica</name>
    <name type="common">Rice</name>
    <dbReference type="NCBI Taxonomy" id="39946"/>
    <lineage>
        <taxon>Eukaryota</taxon>
        <taxon>Viridiplantae</taxon>
        <taxon>Streptophyta</taxon>
        <taxon>Embryophyta</taxon>
        <taxon>Tracheophyta</taxon>
        <taxon>Spermatophyta</taxon>
        <taxon>Magnoliopsida</taxon>
        <taxon>Liliopsida</taxon>
        <taxon>Poales</taxon>
        <taxon>Poaceae</taxon>
        <taxon>BOP clade</taxon>
        <taxon>Oryzoideae</taxon>
        <taxon>Oryzeae</taxon>
        <taxon>Oryzinae</taxon>
        <taxon>Oryza</taxon>
        <taxon>Oryza sativa</taxon>
    </lineage>
</organism>
<proteinExistence type="predicted"/>
<accession>C5NNV6</accession>
<protein>
    <submittedName>
        <fullName evidence="1">Putative retrotransposon protein</fullName>
    </submittedName>
</protein>
<sequence>MGMPSSWTNYSDNSVALLNQSTVTRHPRITLGVALQDVFREALYRFCKHSVPLGVAGDFGFHPYRNEDDNRYHLRLRGQAKGS</sequence>
<reference evidence="1" key="3">
    <citation type="journal article" date="2012" name="Nature">
        <title>The protein kinase Pstol1 from traditional rice confers tolerance of phosphorus deficiency.</title>
        <authorList>
            <person name="Gamuyao R."/>
            <person name="Chin J.H."/>
            <person name="Pariasca-Tanaka J."/>
            <person name="Pesaresi P."/>
            <person name="Catausan S."/>
            <person name="Dalid C."/>
            <person name="Slamet-Loedin I."/>
            <person name="Tecson-Mendoza E.M."/>
            <person name="Wissuwa M."/>
            <person name="Heuer S."/>
        </authorList>
    </citation>
    <scope>NUCLEOTIDE SEQUENCE</scope>
</reference>
<reference evidence="1" key="1">
    <citation type="journal article" date="2009" name="Plant Biotechnol. J.">
        <title>Comparative sequence analyses of the major quantitative trait locus phosphorus uptake 1 (Pup1) reveal a complex genetic structure.</title>
        <authorList>
            <person name="Heuer S."/>
            <person name="Lu X."/>
            <person name="Chin J.H."/>
            <person name="Pariasca-Tanaka J."/>
            <person name="Kanamori H."/>
            <person name="Matsumoto T."/>
            <person name="De Leon T."/>
            <person name="Ulat V.J."/>
            <person name="Ismail A.M."/>
            <person name="Yano M."/>
            <person name="Wissuwa M."/>
        </authorList>
    </citation>
    <scope>NUCLEOTIDE SEQUENCE</scope>
</reference>